<dbReference type="AlphaFoldDB" id="A0A317CEZ5"/>
<accession>A0A317CEZ5</accession>
<dbReference type="EMBL" id="QGKL01000039">
    <property type="protein sequence ID" value="PWQ94712.1"/>
    <property type="molecule type" value="Genomic_DNA"/>
</dbReference>
<sequence>MATALRRNIMNKLTKISMVVALGLGISSVASAEVYTVGTNPQGSLFYSMGTAMAKVMVEKTDKQYRVSPYAGSSTFIPMLNTGRLAFGFANGGEATFAHQGKGNFKRANPNLRLVGVAIATQTSFAVPTNSPAKTVEDLKGLRLASGYNSGRTFHFYSNAALSSGGMTIDDAKKVPMPNFVKAINGMSEGRIDAALVPMNAGVGKKAMATMKDGWRYVSLNNSDEAKAAVTENLPSARIVSVKPSASKTGVVTDPTNMIEVDFYILTGAHMSDDAVYELVMSMKDNKEALGNAFAAYKRFDPMGMVQPNPVPYHPGAIKAYKEMGIWKE</sequence>
<evidence type="ECO:0000313" key="3">
    <source>
        <dbReference type="Proteomes" id="UP000245506"/>
    </source>
</evidence>
<organism evidence="2 3">
    <name type="scientific">Leucothrix arctica</name>
    <dbReference type="NCBI Taxonomy" id="1481894"/>
    <lineage>
        <taxon>Bacteria</taxon>
        <taxon>Pseudomonadati</taxon>
        <taxon>Pseudomonadota</taxon>
        <taxon>Gammaproteobacteria</taxon>
        <taxon>Thiotrichales</taxon>
        <taxon>Thiotrichaceae</taxon>
        <taxon>Leucothrix</taxon>
    </lineage>
</organism>
<feature type="signal peptide" evidence="1">
    <location>
        <begin position="1"/>
        <end position="32"/>
    </location>
</feature>
<keyword evidence="1" id="KW-0732">Signal</keyword>
<evidence type="ECO:0008006" key="4">
    <source>
        <dbReference type="Google" id="ProtNLM"/>
    </source>
</evidence>
<dbReference type="Proteomes" id="UP000245506">
    <property type="component" value="Unassembled WGS sequence"/>
</dbReference>
<proteinExistence type="predicted"/>
<dbReference type="Pfam" id="PF16868">
    <property type="entry name" value="NMT1_3"/>
    <property type="match status" value="1"/>
</dbReference>
<dbReference type="PANTHER" id="PTHR42941:SF1">
    <property type="entry name" value="SLL1037 PROTEIN"/>
    <property type="match status" value="1"/>
</dbReference>
<comment type="caution">
    <text evidence="2">The sequence shown here is derived from an EMBL/GenBank/DDBJ whole genome shotgun (WGS) entry which is preliminary data.</text>
</comment>
<gene>
    <name evidence="2" type="ORF">DKT75_15600</name>
</gene>
<reference evidence="2 3" key="1">
    <citation type="submission" date="2018-05" db="EMBL/GenBank/DDBJ databases">
        <title>Leucothrix arctica sp. nov., isolated from Arctic seawater.</title>
        <authorList>
            <person name="Choi A."/>
            <person name="Baek K."/>
        </authorList>
    </citation>
    <scope>NUCLEOTIDE SEQUENCE [LARGE SCALE GENOMIC DNA]</scope>
    <source>
        <strain evidence="2 3">IMCC9719</strain>
    </source>
</reference>
<keyword evidence="3" id="KW-1185">Reference proteome</keyword>
<name>A0A317CEZ5_9GAMM</name>
<feature type="chain" id="PRO_5016270621" description="C4-dicarboxylate ABC transporter substrate-binding protein" evidence="1">
    <location>
        <begin position="33"/>
        <end position="329"/>
    </location>
</feature>
<dbReference type="Gene3D" id="3.40.190.10">
    <property type="entry name" value="Periplasmic binding protein-like II"/>
    <property type="match status" value="2"/>
</dbReference>
<dbReference type="SUPFAM" id="SSF53850">
    <property type="entry name" value="Periplasmic binding protein-like II"/>
    <property type="match status" value="1"/>
</dbReference>
<dbReference type="InterPro" id="IPR011852">
    <property type="entry name" value="TRAP_TAXI"/>
</dbReference>
<protein>
    <recommendedName>
        <fullName evidence="4">C4-dicarboxylate ABC transporter substrate-binding protein</fullName>
    </recommendedName>
</protein>
<dbReference type="NCBIfam" id="TIGR02122">
    <property type="entry name" value="TRAP_TAXI"/>
    <property type="match status" value="1"/>
</dbReference>
<evidence type="ECO:0000313" key="2">
    <source>
        <dbReference type="EMBL" id="PWQ94712.1"/>
    </source>
</evidence>
<dbReference type="PANTHER" id="PTHR42941">
    <property type="entry name" value="SLL1037 PROTEIN"/>
    <property type="match status" value="1"/>
</dbReference>
<evidence type="ECO:0000256" key="1">
    <source>
        <dbReference type="SAM" id="SignalP"/>
    </source>
</evidence>